<dbReference type="OrthoDB" id="6168423at2"/>
<keyword evidence="1" id="KW-0472">Membrane</keyword>
<feature type="transmembrane region" description="Helical" evidence="1">
    <location>
        <begin position="42"/>
        <end position="62"/>
    </location>
</feature>
<gene>
    <name evidence="2" type="ORF">FGL86_03300</name>
</gene>
<dbReference type="AlphaFoldDB" id="A0A5B8SSX6"/>
<evidence type="ECO:0000313" key="3">
    <source>
        <dbReference type="Proteomes" id="UP000321272"/>
    </source>
</evidence>
<name>A0A5B8SSX6_9GAMM</name>
<dbReference type="EMBL" id="CP042382">
    <property type="protein sequence ID" value="QEA38193.1"/>
    <property type="molecule type" value="Genomic_DNA"/>
</dbReference>
<feature type="transmembrane region" description="Helical" evidence="1">
    <location>
        <begin position="69"/>
        <end position="86"/>
    </location>
</feature>
<keyword evidence="3" id="KW-1185">Reference proteome</keyword>
<dbReference type="KEGG" id="paur:FGL86_03300"/>
<evidence type="ECO:0000313" key="2">
    <source>
        <dbReference type="EMBL" id="QEA38193.1"/>
    </source>
</evidence>
<sequence length="121" mass="12560">MSRSLSSRTGAMMILLAALVGFAVALYAYFVPLTGVTGSLGALIVIFACVALAILALMLMAVKGRGARNALRVLIFIGLVGTGVAGLLLHQWWLGVAMAVGLIGLILDMIRSTHASRPAHS</sequence>
<feature type="transmembrane region" description="Helical" evidence="1">
    <location>
        <begin position="12"/>
        <end position="30"/>
    </location>
</feature>
<feature type="transmembrane region" description="Helical" evidence="1">
    <location>
        <begin position="92"/>
        <end position="110"/>
    </location>
</feature>
<dbReference type="RefSeq" id="WP_147183261.1">
    <property type="nucleotide sequence ID" value="NZ_CP042382.1"/>
</dbReference>
<organism evidence="2 3">
    <name type="scientific">Pistricoccus aurantiacus</name>
    <dbReference type="NCBI Taxonomy" id="1883414"/>
    <lineage>
        <taxon>Bacteria</taxon>
        <taxon>Pseudomonadati</taxon>
        <taxon>Pseudomonadota</taxon>
        <taxon>Gammaproteobacteria</taxon>
        <taxon>Oceanospirillales</taxon>
        <taxon>Halomonadaceae</taxon>
        <taxon>Pistricoccus</taxon>
    </lineage>
</organism>
<keyword evidence="1" id="KW-1133">Transmembrane helix</keyword>
<proteinExistence type="predicted"/>
<reference evidence="2 3" key="1">
    <citation type="submission" date="2019-06" db="EMBL/GenBank/DDBJ databases">
        <title>Genome analyses of bacteria isolated from kimchi.</title>
        <authorList>
            <person name="Lee S."/>
            <person name="Ahn S."/>
            <person name="Roh S."/>
        </authorList>
    </citation>
    <scope>NUCLEOTIDE SEQUENCE [LARGE SCALE GENOMIC DNA]</scope>
    <source>
        <strain evidence="2 3">CBA4606</strain>
    </source>
</reference>
<protein>
    <submittedName>
        <fullName evidence="2">Uncharacterized protein</fullName>
    </submittedName>
</protein>
<accession>A0A5B8SSX6</accession>
<dbReference type="Proteomes" id="UP000321272">
    <property type="component" value="Chromosome"/>
</dbReference>
<keyword evidence="1" id="KW-0812">Transmembrane</keyword>
<evidence type="ECO:0000256" key="1">
    <source>
        <dbReference type="SAM" id="Phobius"/>
    </source>
</evidence>